<feature type="region of interest" description="Disordered" evidence="2">
    <location>
        <begin position="454"/>
        <end position="522"/>
    </location>
</feature>
<feature type="compositionally biased region" description="Polar residues" evidence="2">
    <location>
        <begin position="757"/>
        <end position="773"/>
    </location>
</feature>
<feature type="region of interest" description="Disordered" evidence="2">
    <location>
        <begin position="1082"/>
        <end position="1126"/>
    </location>
</feature>
<dbReference type="Proteomes" id="UP000249464">
    <property type="component" value="Unassembled WGS sequence"/>
</dbReference>
<feature type="coiled-coil region" evidence="1">
    <location>
        <begin position="1373"/>
        <end position="1407"/>
    </location>
</feature>
<feature type="region of interest" description="Disordered" evidence="2">
    <location>
        <begin position="798"/>
        <end position="825"/>
    </location>
</feature>
<evidence type="ECO:0000313" key="3">
    <source>
        <dbReference type="EMBL" id="SGY25783.1"/>
    </source>
</evidence>
<feature type="compositionally biased region" description="Polar residues" evidence="2">
    <location>
        <begin position="490"/>
        <end position="500"/>
    </location>
</feature>
<proteinExistence type="predicted"/>
<feature type="compositionally biased region" description="Basic and acidic residues" evidence="2">
    <location>
        <begin position="510"/>
        <end position="519"/>
    </location>
</feature>
<feature type="compositionally biased region" description="Basic residues" evidence="2">
    <location>
        <begin position="74"/>
        <end position="92"/>
    </location>
</feature>
<feature type="region of interest" description="Disordered" evidence="2">
    <location>
        <begin position="188"/>
        <end position="226"/>
    </location>
</feature>
<dbReference type="STRING" id="796604.A0A2X0P0E0"/>
<feature type="compositionally biased region" description="Basic and acidic residues" evidence="2">
    <location>
        <begin position="468"/>
        <end position="477"/>
    </location>
</feature>
<sequence length="1467" mass="158274">MCPYEPVVGMGAHLRTIPTTAVDQVEARSTPFSSPPVSTYDLLRSFTAMAGTDTVVEGPTNDATHRLPTEKEGRKSKRHSLLLPKMKAHRRTSGTSHESDDDDDEFVDASPTHQDLPPPAATVTELWKTSVLSPIPGSASFDTPYGWHEAPASPSPKHPPSRLLEVDVWDTADPTPSRDAPVSIIRSTPRSTARPRFSSVSELEKGKAGSMKFQDRTASGDVSSPVPAALPVENSVKLRLQAQLAAKRAAIESSLGSSVKSDKSVSIKSTGSAAIVEVASKSGSTLSAPVETPGVRDTTLALPTEKLSITDPKGPRLSNDEVLAKMRAVNAAAGRHSGSTPTTPTREDSTGRNIFELPETPSGRTRTRSATGLSPIYTGPPLVKSDSVNWDPTVTPGRLLARSTGSIVTASRLEPPLKAASSSSSSAASRIASERDRKVAQDIAILLGDDPCLFEGPTPSPAHLTQENVDKKKEPERAASMTESQRIRQEYQSSQELTSSDLDEPSSEVDGQKRADRQCKALSLQEAPQEATELASTGLPVIPALTPFSTSWGQSLFKATGRPASGEILANPPKGSQAQSRSPSPAKRTVSPELAIRMSRFEPLSTPPSATPVRGPSSSRPLEETVETPPRTIPVAASGASVAKHSPGTSRQETSNVVPFQAQVPLRITKTPSRIDPPSRSSRESPIKSPDRSTPSSRVGSTKPTPASPGSGKSIPSGITKKRSFVYQATPFLDKGGVFGGSQKLLKDEPIDGPVRSASQHENSVIASSTTGSHRPESLGSMKPLTGSIRHRVGSCSDVSQLSEPATVAGNRGRRSNSGSTGTTGVLLCTRSEVERILRGEDPQQRPQPEAVKNLPNVDDSRISHIDAFGRRLIPSEQGKMADDDNQTTTTRHAMETPADRLAWNQAKEAYSKEARNFRAYEACMHPLGTVRSSHEARFARTSRSKFAVLDQDRLDQLPNASLLPVKATNIKIYTDMKGKEISPTKVSTTAIKLPSSPLRGINAARDKPLVKKASKSSEVFGSDWSMQPSPLETQPGTPSCIIGRGHRGQYDARPLVTRMGDFAPTDRAVRDKSSPVQPVLANGLTSRNSNTPDHKQASPKVTWGSPTNPVPFDHSPARSDPLAPNPVNAFLENDRKLVEYAKARAKDHGSMNPGTPTPPRPIVEKKKFWGGVVKADESMHAQRWGTSRPPGTIAPQTEDYTRPVDLIATRAAPGEMVRTAADVTQTVEQLAGAVAREPDFDYGAVSAAIFELLQMVRETKNREIREAHKRQLERQVNGGLTAKERHEIQSKRAEMARFEADRVKTADEFKSIRYAIDTLAANEAKTQNLLTQMVKHIHSTKSTTLHPALTEEVQKLLGSVKAGVDEHIQEVKGELTQEVQRILKEVEKLRDERRNLQSEIADLMAFNAKQSLGVVDPSTMSWGPRPMAPTSKTGKLFEPSSPDKQVRVESTSPFQWGCCSTLILSC</sequence>
<feature type="region of interest" description="Disordered" evidence="2">
    <location>
        <begin position="749"/>
        <end position="780"/>
    </location>
</feature>
<feature type="region of interest" description="Disordered" evidence="2">
    <location>
        <begin position="53"/>
        <end position="119"/>
    </location>
</feature>
<organism evidence="3 4">
    <name type="scientific">Microbotryum silenes-dioicae</name>
    <dbReference type="NCBI Taxonomy" id="796604"/>
    <lineage>
        <taxon>Eukaryota</taxon>
        <taxon>Fungi</taxon>
        <taxon>Dikarya</taxon>
        <taxon>Basidiomycota</taxon>
        <taxon>Pucciniomycotina</taxon>
        <taxon>Microbotryomycetes</taxon>
        <taxon>Microbotryales</taxon>
        <taxon>Microbotryaceae</taxon>
        <taxon>Microbotryum</taxon>
    </lineage>
</organism>
<feature type="region of interest" description="Disordered" evidence="2">
    <location>
        <begin position="1418"/>
        <end position="1446"/>
    </location>
</feature>
<gene>
    <name evidence="3" type="primary">BQ5605_C018g08666</name>
    <name evidence="3" type="ORF">BQ5605_C018G08666</name>
</gene>
<feature type="compositionally biased region" description="Low complexity" evidence="2">
    <location>
        <begin position="708"/>
        <end position="719"/>
    </location>
</feature>
<accession>A0A2X0P0E0</accession>
<feature type="region of interest" description="Disordered" evidence="2">
    <location>
        <begin position="331"/>
        <end position="378"/>
    </location>
</feature>
<evidence type="ECO:0000313" key="4">
    <source>
        <dbReference type="Proteomes" id="UP000249464"/>
    </source>
</evidence>
<name>A0A2X0P0E0_9BASI</name>
<feature type="region of interest" description="Disordered" evidence="2">
    <location>
        <begin position="415"/>
        <end position="435"/>
    </location>
</feature>
<feature type="compositionally biased region" description="Basic and acidic residues" evidence="2">
    <location>
        <begin position="681"/>
        <end position="691"/>
    </location>
</feature>
<dbReference type="EMBL" id="FQNC01000020">
    <property type="protein sequence ID" value="SGY25783.1"/>
    <property type="molecule type" value="Genomic_DNA"/>
</dbReference>
<feature type="compositionally biased region" description="Polar residues" evidence="2">
    <location>
        <begin position="574"/>
        <end position="583"/>
    </location>
</feature>
<evidence type="ECO:0000256" key="2">
    <source>
        <dbReference type="SAM" id="MobiDB-lite"/>
    </source>
</evidence>
<feature type="region of interest" description="Disordered" evidence="2">
    <location>
        <begin position="564"/>
        <end position="719"/>
    </location>
</feature>
<feature type="compositionally biased region" description="Polar residues" evidence="2">
    <location>
        <begin position="1021"/>
        <end position="1038"/>
    </location>
</feature>
<keyword evidence="4" id="KW-1185">Reference proteome</keyword>
<feature type="compositionally biased region" description="Polar residues" evidence="2">
    <location>
        <begin position="362"/>
        <end position="372"/>
    </location>
</feature>
<feature type="compositionally biased region" description="Basic and acidic residues" evidence="2">
    <location>
        <begin position="63"/>
        <end position="73"/>
    </location>
</feature>
<protein>
    <submittedName>
        <fullName evidence="3">BQ5605_C018g08666 protein</fullName>
    </submittedName>
</protein>
<evidence type="ECO:0000256" key="1">
    <source>
        <dbReference type="SAM" id="Coils"/>
    </source>
</evidence>
<feature type="compositionally biased region" description="Polar residues" evidence="2">
    <location>
        <begin position="647"/>
        <end position="658"/>
    </location>
</feature>
<reference evidence="3 4" key="1">
    <citation type="submission" date="2016-11" db="EMBL/GenBank/DDBJ databases">
        <authorList>
            <person name="Jaros S."/>
            <person name="Januszkiewicz K."/>
            <person name="Wedrychowicz H."/>
        </authorList>
    </citation>
    <scope>NUCLEOTIDE SEQUENCE [LARGE SCALE GENOMIC DNA]</scope>
</reference>
<feature type="compositionally biased region" description="Low complexity" evidence="2">
    <location>
        <begin position="419"/>
        <end position="431"/>
    </location>
</feature>
<feature type="compositionally biased region" description="Polar residues" evidence="2">
    <location>
        <begin position="692"/>
        <end position="705"/>
    </location>
</feature>
<keyword evidence="1" id="KW-0175">Coiled coil</keyword>
<feature type="region of interest" description="Disordered" evidence="2">
    <location>
        <begin position="1021"/>
        <end position="1042"/>
    </location>
</feature>